<organism evidence="2 3">
    <name type="scientific">Sphingomonas glaciei</name>
    <dbReference type="NCBI Taxonomy" id="2938948"/>
    <lineage>
        <taxon>Bacteria</taxon>
        <taxon>Pseudomonadati</taxon>
        <taxon>Pseudomonadota</taxon>
        <taxon>Alphaproteobacteria</taxon>
        <taxon>Sphingomonadales</taxon>
        <taxon>Sphingomonadaceae</taxon>
        <taxon>Sphingomonas</taxon>
    </lineage>
</organism>
<gene>
    <name evidence="2" type="ORF">M1K48_06175</name>
</gene>
<dbReference type="EMBL" id="CP097253">
    <property type="protein sequence ID" value="UUR09195.1"/>
    <property type="molecule type" value="Genomic_DNA"/>
</dbReference>
<keyword evidence="1" id="KW-1133">Transmembrane helix</keyword>
<reference evidence="2 3" key="1">
    <citation type="submission" date="2022-05" db="EMBL/GenBank/DDBJ databases">
        <title>S8-45 Sphingomonas ultraviolaceadurans.</title>
        <authorList>
            <person name="Liu Y."/>
        </authorList>
    </citation>
    <scope>NUCLEOTIDE SEQUENCE [LARGE SCALE GENOMIC DNA]</scope>
    <source>
        <strain evidence="2 3">S8-45</strain>
    </source>
</reference>
<evidence type="ECO:0000256" key="1">
    <source>
        <dbReference type="SAM" id="Phobius"/>
    </source>
</evidence>
<evidence type="ECO:0000313" key="2">
    <source>
        <dbReference type="EMBL" id="UUR09195.1"/>
    </source>
</evidence>
<dbReference type="RefSeq" id="WP_249504965.1">
    <property type="nucleotide sequence ID" value="NZ_CP097253.1"/>
</dbReference>
<proteinExistence type="predicted"/>
<sequence length="115" mass="12570">MSYRLPHERSGPITVEEFWSALSPAQRLLLAGAIANFFLFLLGYLLIGGDALQGHQAGGRYWVANKGDLSEVSKLTYHYSSLHVMSLLFSHPLALGMIILGRSRAKGARDEPAGD</sequence>
<protein>
    <submittedName>
        <fullName evidence="2">Uncharacterized protein</fullName>
    </submittedName>
</protein>
<keyword evidence="1" id="KW-0812">Transmembrane</keyword>
<feature type="transmembrane region" description="Helical" evidence="1">
    <location>
        <begin position="28"/>
        <end position="47"/>
    </location>
</feature>
<keyword evidence="1" id="KW-0472">Membrane</keyword>
<name>A0ABY5MZI5_9SPHN</name>
<feature type="transmembrane region" description="Helical" evidence="1">
    <location>
        <begin position="77"/>
        <end position="100"/>
    </location>
</feature>
<dbReference type="Proteomes" id="UP000831921">
    <property type="component" value="Chromosome"/>
</dbReference>
<keyword evidence="3" id="KW-1185">Reference proteome</keyword>
<evidence type="ECO:0000313" key="3">
    <source>
        <dbReference type="Proteomes" id="UP000831921"/>
    </source>
</evidence>
<accession>A0ABY5MZI5</accession>